<dbReference type="RefSeq" id="WP_115222471.1">
    <property type="nucleotide sequence ID" value="NZ_UGOA01000001.1"/>
</dbReference>
<dbReference type="EMBL" id="UGOA01000001">
    <property type="protein sequence ID" value="STX44871.1"/>
    <property type="molecule type" value="Genomic_DNA"/>
</dbReference>
<gene>
    <name evidence="1" type="ORF">NCTC13292_02965</name>
</gene>
<keyword evidence="2" id="KW-1185">Reference proteome</keyword>
<evidence type="ECO:0000313" key="1">
    <source>
        <dbReference type="EMBL" id="STX44871.1"/>
    </source>
</evidence>
<dbReference type="InterPro" id="IPR016181">
    <property type="entry name" value="Acyl_CoA_acyltransferase"/>
</dbReference>
<dbReference type="Gene3D" id="3.40.630.30">
    <property type="match status" value="1"/>
</dbReference>
<evidence type="ECO:0000313" key="2">
    <source>
        <dbReference type="Proteomes" id="UP000254677"/>
    </source>
</evidence>
<reference evidence="1 2" key="1">
    <citation type="submission" date="2018-06" db="EMBL/GenBank/DDBJ databases">
        <authorList>
            <consortium name="Pathogen Informatics"/>
            <person name="Doyle S."/>
        </authorList>
    </citation>
    <scope>NUCLEOTIDE SEQUENCE [LARGE SCALE GENOMIC DNA]</scope>
    <source>
        <strain evidence="1 2">NCTC13292</strain>
    </source>
</reference>
<proteinExistence type="predicted"/>
<name>A0A378JD23_9GAMM</name>
<dbReference type="OrthoDB" id="5643497at2"/>
<dbReference type="SUPFAM" id="SSF55729">
    <property type="entry name" value="Acyl-CoA N-acyltransferases (Nat)"/>
    <property type="match status" value="1"/>
</dbReference>
<accession>A0A378JD23</accession>
<protein>
    <submittedName>
        <fullName evidence="1">Uncharacterized protein</fullName>
    </submittedName>
</protein>
<dbReference type="AlphaFoldDB" id="A0A378JD23"/>
<sequence>MYKVTQISKGFWSDAESDSAQQIRNLPKVLSYCQTFEKEVITVTTCSNSLETTLHAILAGYLEKKTGKPVHSIGSFKFIRLCEMRVESKSGIKAAPLELNLYHVFSDNVEGTAHLVLIDPNGQDVAYARFAYHTKSPHLEPAYVNLPFIAIDAIESKKRGAYALGTVLVQAVFEYSLSTDCEGRVSLYSTNKSGEFYFKLGFTPLKEPIFDKLYFEGEKNIDGEIMFLTDAANEAWRERAQMHPLIQPAFPTSLIKPF</sequence>
<dbReference type="Proteomes" id="UP000254677">
    <property type="component" value="Unassembled WGS sequence"/>
</dbReference>
<organism evidence="1 2">
    <name type="scientific">Legionella donaldsonii</name>
    <dbReference type="NCBI Taxonomy" id="45060"/>
    <lineage>
        <taxon>Bacteria</taxon>
        <taxon>Pseudomonadati</taxon>
        <taxon>Pseudomonadota</taxon>
        <taxon>Gammaproteobacteria</taxon>
        <taxon>Legionellales</taxon>
        <taxon>Legionellaceae</taxon>
        <taxon>Legionella</taxon>
    </lineage>
</organism>